<sequence length="159" mass="16539">MSDAAYRQPADLPSDEVDAVIDGPGATKPASGFRINRDARFLIVVGLALLILFLCFIFLIAFRPTSEAVVALGVVVAAMTAIVVVHYTVSVTLRQVADARSAAEAAEERAAAAESSLRESDAWAAQMESGLRVAVAKLGAAGVSTTDVQRAAGTPDGFF</sequence>
<dbReference type="RefSeq" id="WP_160423755.1">
    <property type="nucleotide sequence ID" value="NZ_WSTA01000026.1"/>
</dbReference>
<evidence type="ECO:0000313" key="4">
    <source>
        <dbReference type="Proteomes" id="UP000438182"/>
    </source>
</evidence>
<dbReference type="AlphaFoldDB" id="A0A6I4P4X1"/>
<feature type="region of interest" description="Disordered" evidence="1">
    <location>
        <begin position="1"/>
        <end position="22"/>
    </location>
</feature>
<evidence type="ECO:0000313" key="3">
    <source>
        <dbReference type="EMBL" id="MWB98414.1"/>
    </source>
</evidence>
<dbReference type="EMBL" id="WSTA01000026">
    <property type="protein sequence ID" value="MWB98414.1"/>
    <property type="molecule type" value="Genomic_DNA"/>
</dbReference>
<protein>
    <submittedName>
        <fullName evidence="3">Uncharacterized protein</fullName>
    </submittedName>
</protein>
<accession>A0A6I4P4X1</accession>
<evidence type="ECO:0000256" key="2">
    <source>
        <dbReference type="SAM" id="Phobius"/>
    </source>
</evidence>
<organism evidence="3 4">
    <name type="scientific">Agromyces seonyuensis</name>
    <dbReference type="NCBI Taxonomy" id="2662446"/>
    <lineage>
        <taxon>Bacteria</taxon>
        <taxon>Bacillati</taxon>
        <taxon>Actinomycetota</taxon>
        <taxon>Actinomycetes</taxon>
        <taxon>Micrococcales</taxon>
        <taxon>Microbacteriaceae</taxon>
        <taxon>Agromyces</taxon>
    </lineage>
</organism>
<feature type="transmembrane region" description="Helical" evidence="2">
    <location>
        <begin position="68"/>
        <end position="89"/>
    </location>
</feature>
<gene>
    <name evidence="3" type="ORF">GB864_07620</name>
</gene>
<keyword evidence="2" id="KW-1133">Transmembrane helix</keyword>
<evidence type="ECO:0000256" key="1">
    <source>
        <dbReference type="SAM" id="MobiDB-lite"/>
    </source>
</evidence>
<feature type="transmembrane region" description="Helical" evidence="2">
    <location>
        <begin position="41"/>
        <end position="62"/>
    </location>
</feature>
<keyword evidence="4" id="KW-1185">Reference proteome</keyword>
<keyword evidence="2" id="KW-0812">Transmembrane</keyword>
<keyword evidence="2" id="KW-0472">Membrane</keyword>
<name>A0A6I4P4X1_9MICO</name>
<reference evidence="3 4" key="1">
    <citation type="submission" date="2019-12" db="EMBL/GenBank/DDBJ databases">
        <authorList>
            <person name="Kim Y.S."/>
        </authorList>
    </citation>
    <scope>NUCLEOTIDE SEQUENCE [LARGE SCALE GENOMIC DNA]</scope>
    <source>
        <strain evidence="3 4">MMS17-SY077</strain>
    </source>
</reference>
<comment type="caution">
    <text evidence="3">The sequence shown here is derived from an EMBL/GenBank/DDBJ whole genome shotgun (WGS) entry which is preliminary data.</text>
</comment>
<dbReference type="Proteomes" id="UP000438182">
    <property type="component" value="Unassembled WGS sequence"/>
</dbReference>
<proteinExistence type="predicted"/>